<dbReference type="GO" id="GO:0005524">
    <property type="term" value="F:ATP binding"/>
    <property type="evidence" value="ECO:0007669"/>
    <property type="project" value="UniProtKB-UniRule"/>
</dbReference>
<dbReference type="InterPro" id="IPR001245">
    <property type="entry name" value="Ser-Thr/Tyr_kinase_cat_dom"/>
</dbReference>
<reference evidence="13" key="2">
    <citation type="journal article" date="2023" name="Int. J. Mol. Sci.">
        <title>De Novo Assembly and Annotation of 11 Diverse Shrub Willow (Salix) Genomes Reveals Novel Gene Organization in Sex-Linked Regions.</title>
        <authorList>
            <person name="Hyden B."/>
            <person name="Feng K."/>
            <person name="Yates T.B."/>
            <person name="Jawdy S."/>
            <person name="Cereghino C."/>
            <person name="Smart L.B."/>
            <person name="Muchero W."/>
        </authorList>
    </citation>
    <scope>NUCLEOTIDE SEQUENCE</scope>
    <source>
        <tissue evidence="13">Shoot tip</tissue>
    </source>
</reference>
<proteinExistence type="predicted"/>
<organism evidence="13 14">
    <name type="scientific">Salix koriyanagi</name>
    <dbReference type="NCBI Taxonomy" id="2511006"/>
    <lineage>
        <taxon>Eukaryota</taxon>
        <taxon>Viridiplantae</taxon>
        <taxon>Streptophyta</taxon>
        <taxon>Embryophyta</taxon>
        <taxon>Tracheophyta</taxon>
        <taxon>Spermatophyta</taxon>
        <taxon>Magnoliopsida</taxon>
        <taxon>eudicotyledons</taxon>
        <taxon>Gunneridae</taxon>
        <taxon>Pentapetalae</taxon>
        <taxon>rosids</taxon>
        <taxon>fabids</taxon>
        <taxon>Malpighiales</taxon>
        <taxon>Salicaceae</taxon>
        <taxon>Saliceae</taxon>
        <taxon>Salix</taxon>
    </lineage>
</organism>
<dbReference type="InterPro" id="IPR050167">
    <property type="entry name" value="Ser_Thr_protein_kinase"/>
</dbReference>
<dbReference type="CDD" id="cd13999">
    <property type="entry name" value="STKc_MAP3K-like"/>
    <property type="match status" value="1"/>
</dbReference>
<reference evidence="13" key="1">
    <citation type="submission" date="2022-11" db="EMBL/GenBank/DDBJ databases">
        <authorList>
            <person name="Hyden B.L."/>
            <person name="Feng K."/>
            <person name="Yates T."/>
            <person name="Jawdy S."/>
            <person name="Smart L.B."/>
            <person name="Muchero W."/>
        </authorList>
    </citation>
    <scope>NUCLEOTIDE SEQUENCE</scope>
    <source>
        <tissue evidence="13">Shoot tip</tissue>
    </source>
</reference>
<evidence type="ECO:0000256" key="5">
    <source>
        <dbReference type="ARBA" id="ARBA00022679"/>
    </source>
</evidence>
<accession>A0A9Q0W2G6</accession>
<dbReference type="PANTHER" id="PTHR23257:SF703">
    <property type="entry name" value="KINASE SUPERFAMILY WITH OCTICOSAPEPTIDE_PHOX_BEM1P DOMAIN-CONTAINING PROTEIN"/>
    <property type="match status" value="1"/>
</dbReference>
<dbReference type="InterPro" id="IPR008271">
    <property type="entry name" value="Ser/Thr_kinase_AS"/>
</dbReference>
<evidence type="ECO:0000256" key="2">
    <source>
        <dbReference type="ARBA" id="ARBA00022490"/>
    </source>
</evidence>
<keyword evidence="4" id="KW-0597">Phosphoprotein</keyword>
<comment type="caution">
    <text evidence="13">The sequence shown here is derived from an EMBL/GenBank/DDBJ whole genome shotgun (WGS) entry which is preliminary data.</text>
</comment>
<dbReference type="PROSITE" id="PS50011">
    <property type="entry name" value="PROTEIN_KINASE_DOM"/>
    <property type="match status" value="1"/>
</dbReference>
<dbReference type="Gene3D" id="3.10.20.90">
    <property type="entry name" value="Phosphatidylinositol 3-kinase Catalytic Subunit, Chain A, domain 1"/>
    <property type="match status" value="1"/>
</dbReference>
<evidence type="ECO:0000259" key="12">
    <source>
        <dbReference type="PROSITE" id="PS50011"/>
    </source>
</evidence>
<feature type="domain" description="Protein kinase" evidence="12">
    <location>
        <begin position="881"/>
        <end position="1147"/>
    </location>
</feature>
<dbReference type="Gene3D" id="1.10.510.10">
    <property type="entry name" value="Transferase(Phosphotransferase) domain 1"/>
    <property type="match status" value="1"/>
</dbReference>
<dbReference type="Pfam" id="PF07714">
    <property type="entry name" value="PK_Tyr_Ser-Thr"/>
    <property type="match status" value="1"/>
</dbReference>
<dbReference type="Pfam" id="PF00564">
    <property type="entry name" value="PB1"/>
    <property type="match status" value="1"/>
</dbReference>
<dbReference type="CDD" id="cd06410">
    <property type="entry name" value="PB1_UP2"/>
    <property type="match status" value="1"/>
</dbReference>
<dbReference type="InterPro" id="IPR000719">
    <property type="entry name" value="Prot_kinase_dom"/>
</dbReference>
<keyword evidence="6 10" id="KW-0547">Nucleotide-binding</keyword>
<dbReference type="PRINTS" id="PR00109">
    <property type="entry name" value="TYRKINASE"/>
</dbReference>
<dbReference type="EMBL" id="JAPFFM010000006">
    <property type="protein sequence ID" value="KAJ6759317.1"/>
    <property type="molecule type" value="Genomic_DNA"/>
</dbReference>
<dbReference type="InterPro" id="IPR011009">
    <property type="entry name" value="Kinase-like_dom_sf"/>
</dbReference>
<evidence type="ECO:0000256" key="8">
    <source>
        <dbReference type="ARBA" id="ARBA00022840"/>
    </source>
</evidence>
<dbReference type="SMART" id="SM00220">
    <property type="entry name" value="S_TKc"/>
    <property type="match status" value="1"/>
</dbReference>
<comment type="subcellular location">
    <subcellularLocation>
        <location evidence="1">Cytoplasm</location>
    </subcellularLocation>
</comment>
<dbReference type="GO" id="GO:0010928">
    <property type="term" value="P:regulation of auxin mediated signaling pathway"/>
    <property type="evidence" value="ECO:0007669"/>
    <property type="project" value="UniProtKB-ARBA"/>
</dbReference>
<keyword evidence="14" id="KW-1185">Reference proteome</keyword>
<evidence type="ECO:0000256" key="1">
    <source>
        <dbReference type="ARBA" id="ARBA00004496"/>
    </source>
</evidence>
<dbReference type="GO" id="GO:0005737">
    <property type="term" value="C:cytoplasm"/>
    <property type="evidence" value="ECO:0007669"/>
    <property type="project" value="UniProtKB-SubCell"/>
</dbReference>
<dbReference type="AlphaFoldDB" id="A0A9Q0W2G6"/>
<keyword evidence="2" id="KW-0963">Cytoplasm</keyword>
<dbReference type="SMART" id="SM00666">
    <property type="entry name" value="PB1"/>
    <property type="match status" value="1"/>
</dbReference>
<evidence type="ECO:0000256" key="7">
    <source>
        <dbReference type="ARBA" id="ARBA00022777"/>
    </source>
</evidence>
<dbReference type="GO" id="GO:0009734">
    <property type="term" value="P:auxin-activated signaling pathway"/>
    <property type="evidence" value="ECO:0007669"/>
    <property type="project" value="UniProtKB-KW"/>
</dbReference>
<dbReference type="SUPFAM" id="SSF54277">
    <property type="entry name" value="CAD &amp; PB1 domains"/>
    <property type="match status" value="1"/>
</dbReference>
<evidence type="ECO:0000256" key="11">
    <source>
        <dbReference type="SAM" id="Coils"/>
    </source>
</evidence>
<gene>
    <name evidence="13" type="ORF">OIU74_025902</name>
</gene>
<protein>
    <submittedName>
        <fullName evidence="13">SERINE-THREONINE PROTEIN KINASE</fullName>
    </submittedName>
</protein>
<dbReference type="FunFam" id="1.10.510.10:FF:000142">
    <property type="entry name" value="Octicosapeptide/phox/Bem1p domain kinase superfamily protein"/>
    <property type="match status" value="1"/>
</dbReference>
<evidence type="ECO:0000256" key="4">
    <source>
        <dbReference type="ARBA" id="ARBA00022553"/>
    </source>
</evidence>
<dbReference type="PANTHER" id="PTHR23257">
    <property type="entry name" value="SERINE-THREONINE PROTEIN KINASE"/>
    <property type="match status" value="1"/>
</dbReference>
<feature type="binding site" evidence="10">
    <location>
        <position position="908"/>
    </location>
    <ligand>
        <name>ATP</name>
        <dbReference type="ChEBI" id="CHEBI:30616"/>
    </ligand>
</feature>
<dbReference type="Gene3D" id="3.30.200.20">
    <property type="entry name" value="Phosphorylase Kinase, domain 1"/>
    <property type="match status" value="1"/>
</dbReference>
<keyword evidence="7 13" id="KW-0418">Kinase</keyword>
<keyword evidence="9" id="KW-0927">Auxin signaling pathway</keyword>
<keyword evidence="3" id="KW-0723">Serine/threonine-protein kinase</keyword>
<evidence type="ECO:0000256" key="10">
    <source>
        <dbReference type="PROSITE-ProRule" id="PRU10141"/>
    </source>
</evidence>
<keyword evidence="5" id="KW-0808">Transferase</keyword>
<dbReference type="PROSITE" id="PS00107">
    <property type="entry name" value="PROTEIN_KINASE_ATP"/>
    <property type="match status" value="1"/>
</dbReference>
<dbReference type="Proteomes" id="UP001151752">
    <property type="component" value="Chromosome 18"/>
</dbReference>
<keyword evidence="8 10" id="KW-0067">ATP-binding</keyword>
<evidence type="ECO:0000256" key="6">
    <source>
        <dbReference type="ARBA" id="ARBA00022741"/>
    </source>
</evidence>
<dbReference type="GO" id="GO:0004674">
    <property type="term" value="F:protein serine/threonine kinase activity"/>
    <property type="evidence" value="ECO:0007669"/>
    <property type="project" value="UniProtKB-KW"/>
</dbReference>
<dbReference type="PROSITE" id="PS00108">
    <property type="entry name" value="PROTEIN_KINASE_ST"/>
    <property type="match status" value="1"/>
</dbReference>
<evidence type="ECO:0000256" key="3">
    <source>
        <dbReference type="ARBA" id="ARBA00022527"/>
    </source>
</evidence>
<feature type="coiled-coil region" evidence="11">
    <location>
        <begin position="799"/>
        <end position="826"/>
    </location>
</feature>
<sequence>MHVVSSTFTLQLREFCLFDVETLMLKTLFSFLSIDSPGAFYELPNEESVNCMHSSLRKLLALMCCEQAIHFMDTPMSATNSTAGSNPGSNDDTPRAKLLCSFLGSIMPRPQDGKLRYVGGETRIVSLPRDISYEELMSKMRDLYDGAMVLKYQQPDEDLDALVSVVNDDDVTNMMEEYEKLGSGDGFTRLRVFLFSNTDQDVSAQYVDGDGRESERRYVDALNNLNDGPDFRRQHADSPLTGPVDDIHLQEQFFNGMSLEGGLLSHRSGEMPISQYNLHHATIAPRYNEMEGSWSPAYYSPRHHGHHDPRSLSDFPNSPPSSCYRMQFGDLPDKGMDRMLEEGARSQLNQHPPYDHQPQYSENTVWMPAGAVCGDKGGFPGNLPHGPSIFEGNIVCEHHRGAFPRNQLHLEQPSMGNGLHQVANPGADCPLNRETFMMNADAKVHHPVYPRELNDPRAVYNDTQGHDRGWIVQHPLSPCADEARTHISGATRFNDQYIVDGPGMNYSLGHGNLRDGHPMSSHHQPGPEFGNNVFHDQGATAVQNLHISHPEEHSVRHGNFPCPYGPENLHSLPHGHAHPQTLRRNVQIPAHGTPHEVSSAGLQMNGTVNPSFLSGCQRNGIGIDSQQPWIESSQKMLVFDGTTSLGYSSGHTLKLNPNTYGLEHKQSFPPEPIQPPLPHEMLNSSANIATSSYNPELCNNTVTKASKMEGKIVLGIENHANCVGKVENLDVPNVPCSEQDMIADINGQEAFPESLNSNFLRLVEECVDTVKAGEKDLSAVLGEQNLSLSRMGFLPDLIASVKKAALEEAEEVKARVEENADPAKNNLVSGEIDEKEPEAVNTHEEAELSSDNENINNRIEPTKAEAEAIERGLQTIKNDDLEEIRELGSGTYGAVHHGKWKGSDVAIKRIKASCFAGRPAERERLIADFWKEALILSSLHHPNVVSFYGIVRDGPDGSLATVTEFMVNGSLKQFLQKKDRTIDRRKRLIIAMDAAFGMEYLHGKNIVHFDLKCENLLVNMRDPQRPICKIGDLGLSKVKQHTLVSGGVRGTLPWMAPELLSGKNHMVTEKIDVYSFGIAMWELLTGEEPYANKHCASIIGGIVNNTLRPQIPTWCDPEWKSLMESCWSSDPSERPSFSEISRKLRNMAAPINVK</sequence>
<dbReference type="InterPro" id="IPR017441">
    <property type="entry name" value="Protein_kinase_ATP_BS"/>
</dbReference>
<dbReference type="InterPro" id="IPR000270">
    <property type="entry name" value="PB1_dom"/>
</dbReference>
<dbReference type="FunFam" id="3.30.200.20:FF:000081">
    <property type="entry name" value="Octicosapeptide/phox/Bem1p domain kinase superfamily protein"/>
    <property type="match status" value="1"/>
</dbReference>
<evidence type="ECO:0000313" key="13">
    <source>
        <dbReference type="EMBL" id="KAJ6759317.1"/>
    </source>
</evidence>
<dbReference type="FunFam" id="3.10.20.90:FF:000058">
    <property type="entry name" value="Octicosapeptide/phox/Bem1p domain kinase superfamily protein"/>
    <property type="match status" value="1"/>
</dbReference>
<keyword evidence="11" id="KW-0175">Coiled coil</keyword>
<dbReference type="SUPFAM" id="SSF56112">
    <property type="entry name" value="Protein kinase-like (PK-like)"/>
    <property type="match status" value="1"/>
</dbReference>
<evidence type="ECO:0000256" key="9">
    <source>
        <dbReference type="ARBA" id="ARBA00023294"/>
    </source>
</evidence>
<evidence type="ECO:0000313" key="14">
    <source>
        <dbReference type="Proteomes" id="UP001151752"/>
    </source>
</evidence>
<name>A0A9Q0W2G6_9ROSI</name>